<comment type="caution">
    <text evidence="2">The sequence shown here is derived from an EMBL/GenBank/DDBJ whole genome shotgun (WGS) entry which is preliminary data.</text>
</comment>
<reference evidence="3" key="1">
    <citation type="journal article" date="2019" name="Int. J. Syst. Evol. Microbiol.">
        <title>The Global Catalogue of Microorganisms (GCM) 10K type strain sequencing project: providing services to taxonomists for standard genome sequencing and annotation.</title>
        <authorList>
            <consortium name="The Broad Institute Genomics Platform"/>
            <consortium name="The Broad Institute Genome Sequencing Center for Infectious Disease"/>
            <person name="Wu L."/>
            <person name="Ma J."/>
        </authorList>
    </citation>
    <scope>NUCLEOTIDE SEQUENCE [LARGE SCALE GENOMIC DNA]</scope>
    <source>
        <strain evidence="3">JCM 32105</strain>
    </source>
</reference>
<dbReference type="Proteomes" id="UP001500067">
    <property type="component" value="Unassembled WGS sequence"/>
</dbReference>
<organism evidence="2 3">
    <name type="scientific">Nemorincola caseinilytica</name>
    <dbReference type="NCBI Taxonomy" id="2054315"/>
    <lineage>
        <taxon>Bacteria</taxon>
        <taxon>Pseudomonadati</taxon>
        <taxon>Bacteroidota</taxon>
        <taxon>Chitinophagia</taxon>
        <taxon>Chitinophagales</taxon>
        <taxon>Chitinophagaceae</taxon>
        <taxon>Nemorincola</taxon>
    </lineage>
</organism>
<keyword evidence="1" id="KW-1133">Transmembrane helix</keyword>
<feature type="transmembrane region" description="Helical" evidence="1">
    <location>
        <begin position="84"/>
        <end position="105"/>
    </location>
</feature>
<keyword evidence="3" id="KW-1185">Reference proteome</keyword>
<protein>
    <submittedName>
        <fullName evidence="2">Uncharacterized protein</fullName>
    </submittedName>
</protein>
<gene>
    <name evidence="2" type="ORF">GCM10023093_23520</name>
</gene>
<name>A0ABP8NLM8_9BACT</name>
<dbReference type="RefSeq" id="WP_345083423.1">
    <property type="nucleotide sequence ID" value="NZ_BAABFA010000015.1"/>
</dbReference>
<evidence type="ECO:0000256" key="1">
    <source>
        <dbReference type="SAM" id="Phobius"/>
    </source>
</evidence>
<evidence type="ECO:0000313" key="3">
    <source>
        <dbReference type="Proteomes" id="UP001500067"/>
    </source>
</evidence>
<proteinExistence type="predicted"/>
<dbReference type="EMBL" id="BAABFA010000015">
    <property type="protein sequence ID" value="GAA4467490.1"/>
    <property type="molecule type" value="Genomic_DNA"/>
</dbReference>
<evidence type="ECO:0000313" key="2">
    <source>
        <dbReference type="EMBL" id="GAA4467490.1"/>
    </source>
</evidence>
<feature type="transmembrane region" description="Helical" evidence="1">
    <location>
        <begin position="26"/>
        <end position="51"/>
    </location>
</feature>
<keyword evidence="1" id="KW-0812">Transmembrane</keyword>
<sequence length="124" mass="14087">MLQIFVVGYLAYRNSVRAKQKGVSGWLWAVATVMAFFSALFIGCLFVVFNFCTDSVNVDLLSSTDPAIRQAVSEQLRDVLSTNWLHVLTIQVFGIGGYLLVRYILERKPDKKEPEIHWMDKLGN</sequence>
<keyword evidence="1" id="KW-0472">Membrane</keyword>
<accession>A0ABP8NLM8</accession>